<keyword evidence="9" id="KW-1185">Reference proteome</keyword>
<dbReference type="STRING" id="400682.A0A1X7VF42"/>
<dbReference type="eggNOG" id="KOG3203">
    <property type="taxonomic scope" value="Eukaryota"/>
</dbReference>
<dbReference type="GO" id="GO:0003729">
    <property type="term" value="F:mRNA binding"/>
    <property type="evidence" value="ECO:0007669"/>
    <property type="project" value="TreeGrafter"/>
</dbReference>
<sequence>MASLRTSLLSQSLATHTKLWYLIDAKDQVVGRLAVMVSLILQGKTKPIYHSSVDTGDYVVIINTRKVVFTGQKWNKKLYRHHTGYPGGLKEILSKDVHKKDPTKVLYKAINGCLPKNGMRLKRMNRLYLFPDEEHPYAKNIYKVLDGPCQPFKKLEDFTIEEIESFPNLRNDFKFKQ</sequence>
<dbReference type="GO" id="GO:0003735">
    <property type="term" value="F:structural constituent of ribosome"/>
    <property type="evidence" value="ECO:0007669"/>
    <property type="project" value="InterPro"/>
</dbReference>
<dbReference type="GO" id="GO:0017148">
    <property type="term" value="P:negative regulation of translation"/>
    <property type="evidence" value="ECO:0007669"/>
    <property type="project" value="TreeGrafter"/>
</dbReference>
<dbReference type="SUPFAM" id="SSF52161">
    <property type="entry name" value="Ribosomal protein L13"/>
    <property type="match status" value="1"/>
</dbReference>
<dbReference type="InterPro" id="IPR036899">
    <property type="entry name" value="Ribosomal_uL13_sf"/>
</dbReference>
<proteinExistence type="inferred from homology"/>
<dbReference type="PANTHER" id="PTHR11545:SF2">
    <property type="entry name" value="LARGE RIBOSOMAL SUBUNIT PROTEIN UL13M"/>
    <property type="match status" value="1"/>
</dbReference>
<reference evidence="9" key="1">
    <citation type="journal article" date="2010" name="Nature">
        <title>The Amphimedon queenslandica genome and the evolution of animal complexity.</title>
        <authorList>
            <person name="Srivastava M."/>
            <person name="Simakov O."/>
            <person name="Chapman J."/>
            <person name="Fahey B."/>
            <person name="Gauthier M.E."/>
            <person name="Mitros T."/>
            <person name="Richards G.S."/>
            <person name="Conaco C."/>
            <person name="Dacre M."/>
            <person name="Hellsten U."/>
            <person name="Larroux C."/>
            <person name="Putnam N.H."/>
            <person name="Stanke M."/>
            <person name="Adamska M."/>
            <person name="Darling A."/>
            <person name="Degnan S.M."/>
            <person name="Oakley T.H."/>
            <person name="Plachetzki D.C."/>
            <person name="Zhai Y."/>
            <person name="Adamski M."/>
            <person name="Calcino A."/>
            <person name="Cummins S.F."/>
            <person name="Goodstein D.M."/>
            <person name="Harris C."/>
            <person name="Jackson D.J."/>
            <person name="Leys S.P."/>
            <person name="Shu S."/>
            <person name="Woodcroft B.J."/>
            <person name="Vervoort M."/>
            <person name="Kosik K.S."/>
            <person name="Manning G."/>
            <person name="Degnan B.M."/>
            <person name="Rokhsar D.S."/>
        </authorList>
    </citation>
    <scope>NUCLEOTIDE SEQUENCE [LARGE SCALE GENOMIC DNA]</scope>
</reference>
<dbReference type="PIRSF" id="PIRSF002181">
    <property type="entry name" value="Ribosomal_L13"/>
    <property type="match status" value="1"/>
</dbReference>
<dbReference type="GO" id="GO:0005762">
    <property type="term" value="C:mitochondrial large ribosomal subunit"/>
    <property type="evidence" value="ECO:0007669"/>
    <property type="project" value="TreeGrafter"/>
</dbReference>
<name>A0A1X7VF42_AMPQE</name>
<dbReference type="Pfam" id="PF00572">
    <property type="entry name" value="Ribosomal_L13"/>
    <property type="match status" value="1"/>
</dbReference>
<evidence type="ECO:0000313" key="8">
    <source>
        <dbReference type="EnsemblMetazoa" id="Aqu2.1.38618_001"/>
    </source>
</evidence>
<comment type="subcellular location">
    <subcellularLocation>
        <location evidence="1">Mitochondrion</location>
    </subcellularLocation>
</comment>
<evidence type="ECO:0000256" key="5">
    <source>
        <dbReference type="ARBA" id="ARBA00023274"/>
    </source>
</evidence>
<keyword evidence="3" id="KW-0689">Ribosomal protein</keyword>
<dbReference type="InParanoid" id="A0A1X7VF42"/>
<evidence type="ECO:0000256" key="6">
    <source>
        <dbReference type="ARBA" id="ARBA00068950"/>
    </source>
</evidence>
<dbReference type="Proteomes" id="UP000007879">
    <property type="component" value="Unassembled WGS sequence"/>
</dbReference>
<keyword evidence="4" id="KW-0496">Mitochondrion</keyword>
<evidence type="ECO:0000313" key="9">
    <source>
        <dbReference type="Proteomes" id="UP000007879"/>
    </source>
</evidence>
<dbReference type="FunFam" id="3.90.1180.10:FF:000030">
    <property type="entry name" value="39S ribosomal protein L13, mitochondrial"/>
    <property type="match status" value="1"/>
</dbReference>
<dbReference type="InterPro" id="IPR005823">
    <property type="entry name" value="Ribosomal_uL13_bac-type"/>
</dbReference>
<dbReference type="NCBIfam" id="TIGR01066">
    <property type="entry name" value="rplM_bact"/>
    <property type="match status" value="1"/>
</dbReference>
<comment type="similarity">
    <text evidence="2">Belongs to the universal ribosomal protein uL13 family.</text>
</comment>
<evidence type="ECO:0000256" key="3">
    <source>
        <dbReference type="ARBA" id="ARBA00022980"/>
    </source>
</evidence>
<dbReference type="EnsemblMetazoa" id="Aqu2.1.38618_001">
    <property type="protein sequence ID" value="Aqu2.1.38618_001"/>
    <property type="gene ID" value="Aqu2.1.38618"/>
</dbReference>
<accession>A0A1X7VF42</accession>
<dbReference type="InterPro" id="IPR005822">
    <property type="entry name" value="Ribosomal_uL13"/>
</dbReference>
<organism evidence="8">
    <name type="scientific">Amphimedon queenslandica</name>
    <name type="common">Sponge</name>
    <dbReference type="NCBI Taxonomy" id="400682"/>
    <lineage>
        <taxon>Eukaryota</taxon>
        <taxon>Metazoa</taxon>
        <taxon>Porifera</taxon>
        <taxon>Demospongiae</taxon>
        <taxon>Heteroscleromorpha</taxon>
        <taxon>Haplosclerida</taxon>
        <taxon>Niphatidae</taxon>
        <taxon>Amphimedon</taxon>
    </lineage>
</organism>
<evidence type="ECO:0000256" key="1">
    <source>
        <dbReference type="ARBA" id="ARBA00004173"/>
    </source>
</evidence>
<dbReference type="CDD" id="cd00392">
    <property type="entry name" value="Ribosomal_L13"/>
    <property type="match status" value="1"/>
</dbReference>
<dbReference type="OrthoDB" id="274622at2759"/>
<dbReference type="HAMAP" id="MF_01366">
    <property type="entry name" value="Ribosomal_uL13"/>
    <property type="match status" value="1"/>
</dbReference>
<evidence type="ECO:0000256" key="4">
    <source>
        <dbReference type="ARBA" id="ARBA00023128"/>
    </source>
</evidence>
<dbReference type="KEGG" id="aqu:100640232"/>
<dbReference type="Gene3D" id="3.90.1180.10">
    <property type="entry name" value="Ribosomal protein L13"/>
    <property type="match status" value="1"/>
</dbReference>
<evidence type="ECO:0000256" key="2">
    <source>
        <dbReference type="ARBA" id="ARBA00006227"/>
    </source>
</evidence>
<evidence type="ECO:0000256" key="7">
    <source>
        <dbReference type="ARBA" id="ARBA00075605"/>
    </source>
</evidence>
<dbReference type="AlphaFoldDB" id="A0A1X7VF42"/>
<keyword evidence="5" id="KW-0687">Ribonucleoprotein</keyword>
<dbReference type="EnsemblMetazoa" id="XM_003384423.3">
    <property type="protein sequence ID" value="XP_003384471.1"/>
    <property type="gene ID" value="LOC100640232"/>
</dbReference>
<protein>
    <recommendedName>
        <fullName evidence="6">Large ribosomal subunit protein uL13m</fullName>
    </recommendedName>
    <alternativeName>
        <fullName evidence="7">39S ribosomal protein L13, mitochondrial</fullName>
    </alternativeName>
</protein>
<dbReference type="PANTHER" id="PTHR11545">
    <property type="entry name" value="RIBOSOMAL PROTEIN L13"/>
    <property type="match status" value="1"/>
</dbReference>
<gene>
    <name evidence="8" type="primary">100640232</name>
</gene>
<dbReference type="GO" id="GO:0006412">
    <property type="term" value="P:translation"/>
    <property type="evidence" value="ECO:0007669"/>
    <property type="project" value="InterPro"/>
</dbReference>
<reference evidence="8" key="2">
    <citation type="submission" date="2017-05" db="UniProtKB">
        <authorList>
            <consortium name="EnsemblMetazoa"/>
        </authorList>
    </citation>
    <scope>IDENTIFICATION</scope>
</reference>